<evidence type="ECO:0000313" key="4">
    <source>
        <dbReference type="Proteomes" id="UP000822688"/>
    </source>
</evidence>
<dbReference type="PROSITE" id="PS50985">
    <property type="entry name" value="GRAS"/>
    <property type="match status" value="1"/>
</dbReference>
<keyword evidence="1" id="KW-0805">Transcription regulation</keyword>
<keyword evidence="2" id="KW-0804">Transcription</keyword>
<evidence type="ECO:0000313" key="3">
    <source>
        <dbReference type="EMBL" id="KAG0575761.1"/>
    </source>
</evidence>
<dbReference type="EMBL" id="CM026425">
    <property type="protein sequence ID" value="KAG0575761.1"/>
    <property type="molecule type" value="Genomic_DNA"/>
</dbReference>
<proteinExistence type="predicted"/>
<dbReference type="AlphaFoldDB" id="A0A8T0HYM5"/>
<comment type="caution">
    <text evidence="3">The sequence shown here is derived from an EMBL/GenBank/DDBJ whole genome shotgun (WGS) entry which is preliminary data.</text>
</comment>
<accession>A0A8T0HYM5</accession>
<gene>
    <name evidence="3" type="ORF">KC19_5G029000</name>
</gene>
<keyword evidence="4" id="KW-1185">Reference proteome</keyword>
<sequence length="426" mass="47983">MEEKAKPGLTAARAEELLVLCAKAIEKRDVTAAQQAVHALQSISSVDGELPSERVTAYFLRALMIRASSLLQSSQNLPPELDPAQYMQDNPHQVRWGERALGFNDLTHLVDMTPYYRFGYMAANGAILEAFEGMDRVHIVDFSTSHCMQWPTLIDSLADRMDGPPHVRLTVCTSTLPIPPRLHPSYKEVGHRLTLWAREKGVPFEFHILSRPLESLCISDMNLREGESLAVNCSLRLHYLGDETLGLGFGSCSPPSSSVSEGVELCARDKFLQLVACLNPAVLTLYEEDCNATSNDLVARLKESYNHEWIPFDYLATYAHHGRREHERDLGLKIENLVACEGMHRIERLESMSQWSQRLRRMNFRTLRVSDDVVTALREMVGDYSGGWGMKLEDDIQVLNWKGHSLAFASAWVPAPPPIKLSYSPY</sequence>
<evidence type="ECO:0000256" key="1">
    <source>
        <dbReference type="ARBA" id="ARBA00023015"/>
    </source>
</evidence>
<organism evidence="3 4">
    <name type="scientific">Ceratodon purpureus</name>
    <name type="common">Fire moss</name>
    <name type="synonym">Dicranum purpureum</name>
    <dbReference type="NCBI Taxonomy" id="3225"/>
    <lineage>
        <taxon>Eukaryota</taxon>
        <taxon>Viridiplantae</taxon>
        <taxon>Streptophyta</taxon>
        <taxon>Embryophyta</taxon>
        <taxon>Bryophyta</taxon>
        <taxon>Bryophytina</taxon>
        <taxon>Bryopsida</taxon>
        <taxon>Dicranidae</taxon>
        <taxon>Pseudoditrichales</taxon>
        <taxon>Ditrichaceae</taxon>
        <taxon>Ceratodon</taxon>
    </lineage>
</organism>
<dbReference type="Pfam" id="PF03514">
    <property type="entry name" value="GRAS"/>
    <property type="match status" value="1"/>
</dbReference>
<dbReference type="Proteomes" id="UP000822688">
    <property type="component" value="Chromosome 5"/>
</dbReference>
<evidence type="ECO:0000256" key="2">
    <source>
        <dbReference type="ARBA" id="ARBA00023163"/>
    </source>
</evidence>
<name>A0A8T0HYM5_CERPU</name>
<reference evidence="3" key="1">
    <citation type="submission" date="2020-06" db="EMBL/GenBank/DDBJ databases">
        <title>WGS assembly of Ceratodon purpureus strain R40.</title>
        <authorList>
            <person name="Carey S.B."/>
            <person name="Jenkins J."/>
            <person name="Shu S."/>
            <person name="Lovell J.T."/>
            <person name="Sreedasyam A."/>
            <person name="Maumus F."/>
            <person name="Tiley G.P."/>
            <person name="Fernandez-Pozo N."/>
            <person name="Barry K."/>
            <person name="Chen C."/>
            <person name="Wang M."/>
            <person name="Lipzen A."/>
            <person name="Daum C."/>
            <person name="Saski C.A."/>
            <person name="Payton A.C."/>
            <person name="Mcbreen J.C."/>
            <person name="Conrad R.E."/>
            <person name="Kollar L.M."/>
            <person name="Olsson S."/>
            <person name="Huttunen S."/>
            <person name="Landis J.B."/>
            <person name="Wickett N.J."/>
            <person name="Johnson M.G."/>
            <person name="Rensing S.A."/>
            <person name="Grimwood J."/>
            <person name="Schmutz J."/>
            <person name="Mcdaniel S.F."/>
        </authorList>
    </citation>
    <scope>NUCLEOTIDE SEQUENCE</scope>
    <source>
        <strain evidence="3">R40</strain>
    </source>
</reference>
<dbReference type="InterPro" id="IPR005202">
    <property type="entry name" value="TF_GRAS"/>
</dbReference>
<protein>
    <submittedName>
        <fullName evidence="3">Uncharacterized protein</fullName>
    </submittedName>
</protein>
<dbReference type="PANTHER" id="PTHR31636">
    <property type="entry name" value="OSJNBA0084A10.13 PROTEIN-RELATED"/>
    <property type="match status" value="1"/>
</dbReference>